<accession>A0A4Y9SY43</accession>
<comment type="caution">
    <text evidence="1">The sequence shown here is derived from an EMBL/GenBank/DDBJ whole genome shotgun (WGS) entry which is preliminary data.</text>
</comment>
<name>A0A4Y9SY43_9BURK</name>
<feature type="non-terminal residue" evidence="1">
    <location>
        <position position="321"/>
    </location>
</feature>
<dbReference type="InterPro" id="IPR049886">
    <property type="entry name" value="CFI_box_CTERM_dom"/>
</dbReference>
<sequence>MSIFLDQNPGLSAEAFSDCLRISISDGNLGDLPVAADPTLLQLTYAGARPAPPTAARLHDMCNSNFGAPTVIDGTIITALSGGVDPVSGIDITGNGITYIDSNVTPTVIRVVYDINNCNGGGIFVFDTDGNKISLARPPLLYHELSHAFRGATGTQQPNDEPPAETDENVMRSAMGYCLRDVNNHDGGCGHGDDCSGPPTPDSDGCFIVSATTGSPRSAEVAQLRGLRDRVAAASPLGARLIDRIYADYYGFSPAIAARLDQEATPRAAALRVVVRPLLAWFTLAGVLAFEHTDRVAVRQAQNALDDACPRLLGRAAIAGV</sequence>
<dbReference type="EMBL" id="SPVG01000005">
    <property type="protein sequence ID" value="TFW31359.1"/>
    <property type="molecule type" value="Genomic_DNA"/>
</dbReference>
<dbReference type="Proteomes" id="UP000297729">
    <property type="component" value="Unassembled WGS sequence"/>
</dbReference>
<proteinExistence type="predicted"/>
<keyword evidence="2" id="KW-1185">Reference proteome</keyword>
<evidence type="ECO:0000313" key="1">
    <source>
        <dbReference type="EMBL" id="TFW31359.1"/>
    </source>
</evidence>
<evidence type="ECO:0000313" key="2">
    <source>
        <dbReference type="Proteomes" id="UP000297729"/>
    </source>
</evidence>
<gene>
    <name evidence="1" type="ORF">E4L98_00235</name>
</gene>
<reference evidence="1 2" key="1">
    <citation type="submission" date="2019-03" db="EMBL/GenBank/DDBJ databases">
        <title>Draft Genome Sequence of Duganella callidus sp. nov., a Novel Duganella Species Isolated from Cultivated Soil.</title>
        <authorList>
            <person name="Raths R."/>
            <person name="Peta V."/>
            <person name="Bucking H."/>
        </authorList>
    </citation>
    <scope>NUCLEOTIDE SEQUENCE [LARGE SCALE GENOMIC DNA]</scope>
    <source>
        <strain evidence="1 2">DN04</strain>
    </source>
</reference>
<protein>
    <submittedName>
        <fullName evidence="1">Uncharacterized protein</fullName>
    </submittedName>
</protein>
<dbReference type="RefSeq" id="WP_307722065.1">
    <property type="nucleotide sequence ID" value="NZ_SPVG01000005.1"/>
</dbReference>
<dbReference type="NCBIfam" id="NF041770">
    <property type="entry name" value="CFI_box_CTERM"/>
    <property type="match status" value="1"/>
</dbReference>
<organism evidence="1 2">
    <name type="scientific">Duganella callida</name>
    <dbReference type="NCBI Taxonomy" id="2561932"/>
    <lineage>
        <taxon>Bacteria</taxon>
        <taxon>Pseudomonadati</taxon>
        <taxon>Pseudomonadota</taxon>
        <taxon>Betaproteobacteria</taxon>
        <taxon>Burkholderiales</taxon>
        <taxon>Oxalobacteraceae</taxon>
        <taxon>Telluria group</taxon>
        <taxon>Duganella</taxon>
    </lineage>
</organism>
<dbReference type="AlphaFoldDB" id="A0A4Y9SY43"/>